<reference evidence="2 3" key="1">
    <citation type="submission" date="2019-10" db="EMBL/GenBank/DDBJ databases">
        <title>Gracilibacillus sp. nov. isolated from rice seeds.</title>
        <authorList>
            <person name="He S."/>
        </authorList>
    </citation>
    <scope>NUCLEOTIDE SEQUENCE [LARGE SCALE GENOMIC DNA]</scope>
    <source>
        <strain evidence="2 3">TD8</strain>
    </source>
</reference>
<evidence type="ECO:0000313" key="3">
    <source>
        <dbReference type="Proteomes" id="UP000480246"/>
    </source>
</evidence>
<name>A0A7C8GVM0_9BACI</name>
<dbReference type="Pfam" id="PF13561">
    <property type="entry name" value="adh_short_C2"/>
    <property type="match status" value="1"/>
</dbReference>
<proteinExistence type="inferred from homology"/>
<dbReference type="CDD" id="cd05233">
    <property type="entry name" value="SDR_c"/>
    <property type="match status" value="1"/>
</dbReference>
<accession>A0A7C8GVM0</accession>
<dbReference type="InterPro" id="IPR050259">
    <property type="entry name" value="SDR"/>
</dbReference>
<dbReference type="OrthoDB" id="9803333at2"/>
<organism evidence="2 3">
    <name type="scientific">Gracilibacillus oryzae</name>
    <dbReference type="NCBI Taxonomy" id="1672701"/>
    <lineage>
        <taxon>Bacteria</taxon>
        <taxon>Bacillati</taxon>
        <taxon>Bacillota</taxon>
        <taxon>Bacilli</taxon>
        <taxon>Bacillales</taxon>
        <taxon>Bacillaceae</taxon>
        <taxon>Gracilibacillus</taxon>
    </lineage>
</organism>
<dbReference type="PANTHER" id="PTHR42879">
    <property type="entry name" value="3-OXOACYL-(ACYL-CARRIER-PROTEIN) REDUCTASE"/>
    <property type="match status" value="1"/>
</dbReference>
<comment type="similarity">
    <text evidence="1">Belongs to the short-chain dehydrogenases/reductases (SDR) family.</text>
</comment>
<gene>
    <name evidence="2" type="ORF">F9U64_04040</name>
</gene>
<protein>
    <submittedName>
        <fullName evidence="2">SDR family oxidoreductase</fullName>
    </submittedName>
</protein>
<dbReference type="InterPro" id="IPR002347">
    <property type="entry name" value="SDR_fam"/>
</dbReference>
<dbReference type="AlphaFoldDB" id="A0A7C8GVM0"/>
<dbReference type="Proteomes" id="UP000480246">
    <property type="component" value="Unassembled WGS sequence"/>
</dbReference>
<keyword evidence="3" id="KW-1185">Reference proteome</keyword>
<dbReference type="RefSeq" id="WP_153401963.1">
    <property type="nucleotide sequence ID" value="NZ_ML762425.1"/>
</dbReference>
<sequence length="241" mass="26210">MGLGNTCLIVGASGEIGAAIALKLAADGYNLILHYNKNEDAVLQLKNKIGSRQITGIICADLSQPEGTEDFLSQLHHDIDQLVFASGSSLYGLMQDLTNEEMDSLFHLHVKSVWQLTQHVLPAMISRKKGQFVLITSIWGEVGASYEVAYSTVKGAQNSFVKALSKEVGPSGIRVNGVSPGYIETKMNQHLTDAERMDLVSEISLQKSGFPEDIAEAVSFLISKRAQYITGEILRVNGGWI</sequence>
<dbReference type="PRINTS" id="PR00081">
    <property type="entry name" value="GDHRDH"/>
</dbReference>
<dbReference type="PANTHER" id="PTHR42879:SF2">
    <property type="entry name" value="3-OXOACYL-[ACYL-CARRIER-PROTEIN] REDUCTASE FABG"/>
    <property type="match status" value="1"/>
</dbReference>
<dbReference type="InterPro" id="IPR036291">
    <property type="entry name" value="NAD(P)-bd_dom_sf"/>
</dbReference>
<evidence type="ECO:0000313" key="2">
    <source>
        <dbReference type="EMBL" id="KAB8138864.1"/>
    </source>
</evidence>
<comment type="caution">
    <text evidence="2">The sequence shown here is derived from an EMBL/GenBank/DDBJ whole genome shotgun (WGS) entry which is preliminary data.</text>
</comment>
<dbReference type="Gene3D" id="3.40.50.720">
    <property type="entry name" value="NAD(P)-binding Rossmann-like Domain"/>
    <property type="match status" value="1"/>
</dbReference>
<dbReference type="NCBIfam" id="NF047420">
    <property type="entry name" value="EF_P_mod_YmfI"/>
    <property type="match status" value="1"/>
</dbReference>
<dbReference type="SUPFAM" id="SSF51735">
    <property type="entry name" value="NAD(P)-binding Rossmann-fold domains"/>
    <property type="match status" value="1"/>
</dbReference>
<evidence type="ECO:0000256" key="1">
    <source>
        <dbReference type="ARBA" id="ARBA00006484"/>
    </source>
</evidence>
<dbReference type="EMBL" id="WEID01000015">
    <property type="protein sequence ID" value="KAB8138864.1"/>
    <property type="molecule type" value="Genomic_DNA"/>
</dbReference>